<organism evidence="2 3">
    <name type="scientific">Neurospora tetraspora</name>
    <dbReference type="NCBI Taxonomy" id="94610"/>
    <lineage>
        <taxon>Eukaryota</taxon>
        <taxon>Fungi</taxon>
        <taxon>Dikarya</taxon>
        <taxon>Ascomycota</taxon>
        <taxon>Pezizomycotina</taxon>
        <taxon>Sordariomycetes</taxon>
        <taxon>Sordariomycetidae</taxon>
        <taxon>Sordariales</taxon>
        <taxon>Sordariaceae</taxon>
        <taxon>Neurospora</taxon>
    </lineage>
</organism>
<reference evidence="2" key="2">
    <citation type="submission" date="2023-06" db="EMBL/GenBank/DDBJ databases">
        <authorList>
            <consortium name="Lawrence Berkeley National Laboratory"/>
            <person name="Haridas S."/>
            <person name="Hensen N."/>
            <person name="Bonometti L."/>
            <person name="Westerberg I."/>
            <person name="Brannstrom I.O."/>
            <person name="Guillou S."/>
            <person name="Cros-Aarteil S."/>
            <person name="Calhoun S."/>
            <person name="Kuo A."/>
            <person name="Mondo S."/>
            <person name="Pangilinan J."/>
            <person name="Riley R."/>
            <person name="Labutti K."/>
            <person name="Andreopoulos B."/>
            <person name="Lipzen A."/>
            <person name="Chen C."/>
            <person name="Yanf M."/>
            <person name="Daum C."/>
            <person name="Ng V."/>
            <person name="Clum A."/>
            <person name="Steindorff A."/>
            <person name="Ohm R."/>
            <person name="Martin F."/>
            <person name="Silar P."/>
            <person name="Natvig D."/>
            <person name="Lalanne C."/>
            <person name="Gautier V."/>
            <person name="Ament-Velasquez S.L."/>
            <person name="Kruys A."/>
            <person name="Hutchinson M.I."/>
            <person name="Powell A.J."/>
            <person name="Barry K."/>
            <person name="Miller A.N."/>
            <person name="Grigoriev I.V."/>
            <person name="Debuchy R."/>
            <person name="Gladieux P."/>
            <person name="Thoren M.H."/>
            <person name="Johannesson H."/>
        </authorList>
    </citation>
    <scope>NUCLEOTIDE SEQUENCE</scope>
    <source>
        <strain evidence="2">CBS 560.94</strain>
    </source>
</reference>
<evidence type="ECO:0000313" key="3">
    <source>
        <dbReference type="Proteomes" id="UP001278500"/>
    </source>
</evidence>
<keyword evidence="3" id="KW-1185">Reference proteome</keyword>
<proteinExistence type="predicted"/>
<feature type="compositionally biased region" description="Polar residues" evidence="1">
    <location>
        <begin position="10"/>
        <end position="44"/>
    </location>
</feature>
<gene>
    <name evidence="2" type="ORF">B0H65DRAFT_566020</name>
</gene>
<dbReference type="Proteomes" id="UP001278500">
    <property type="component" value="Unassembled WGS sequence"/>
</dbReference>
<reference evidence="2" key="1">
    <citation type="journal article" date="2023" name="Mol. Phylogenet. Evol.">
        <title>Genome-scale phylogeny and comparative genomics of the fungal order Sordariales.</title>
        <authorList>
            <person name="Hensen N."/>
            <person name="Bonometti L."/>
            <person name="Westerberg I."/>
            <person name="Brannstrom I.O."/>
            <person name="Guillou S."/>
            <person name="Cros-Aarteil S."/>
            <person name="Calhoun S."/>
            <person name="Haridas S."/>
            <person name="Kuo A."/>
            <person name="Mondo S."/>
            <person name="Pangilinan J."/>
            <person name="Riley R."/>
            <person name="LaButti K."/>
            <person name="Andreopoulos B."/>
            <person name="Lipzen A."/>
            <person name="Chen C."/>
            <person name="Yan M."/>
            <person name="Daum C."/>
            <person name="Ng V."/>
            <person name="Clum A."/>
            <person name="Steindorff A."/>
            <person name="Ohm R.A."/>
            <person name="Martin F."/>
            <person name="Silar P."/>
            <person name="Natvig D.O."/>
            <person name="Lalanne C."/>
            <person name="Gautier V."/>
            <person name="Ament-Velasquez S.L."/>
            <person name="Kruys A."/>
            <person name="Hutchinson M.I."/>
            <person name="Powell A.J."/>
            <person name="Barry K."/>
            <person name="Miller A.N."/>
            <person name="Grigoriev I.V."/>
            <person name="Debuchy R."/>
            <person name="Gladieux P."/>
            <person name="Hiltunen Thoren M."/>
            <person name="Johannesson H."/>
        </authorList>
    </citation>
    <scope>NUCLEOTIDE SEQUENCE</scope>
    <source>
        <strain evidence="2">CBS 560.94</strain>
    </source>
</reference>
<name>A0AAE0J0I8_9PEZI</name>
<protein>
    <submittedName>
        <fullName evidence="2">Uncharacterized protein</fullName>
    </submittedName>
</protein>
<dbReference type="GeneID" id="87867462"/>
<evidence type="ECO:0000313" key="2">
    <source>
        <dbReference type="EMBL" id="KAK3334619.1"/>
    </source>
</evidence>
<accession>A0AAE0J0I8</accession>
<feature type="region of interest" description="Disordered" evidence="1">
    <location>
        <begin position="1"/>
        <end position="54"/>
    </location>
</feature>
<dbReference type="AlphaFoldDB" id="A0AAE0J0I8"/>
<evidence type="ECO:0000256" key="1">
    <source>
        <dbReference type="SAM" id="MobiDB-lite"/>
    </source>
</evidence>
<dbReference type="EMBL" id="JAUEPP010000010">
    <property type="protein sequence ID" value="KAK3334619.1"/>
    <property type="molecule type" value="Genomic_DNA"/>
</dbReference>
<dbReference type="RefSeq" id="XP_062676785.1">
    <property type="nucleotide sequence ID" value="XM_062830308.1"/>
</dbReference>
<comment type="caution">
    <text evidence="2">The sequence shown here is derived from an EMBL/GenBank/DDBJ whole genome shotgun (WGS) entry which is preliminary data.</text>
</comment>
<sequence length="205" mass="21875">MADYHASQAVEGNSPPSSLGNQAVASQSASGNQADLQANGSMPNDGSVIGPQPGVAHNQAAVVEPQADVHIHPDIPPPTEDVRAAIIALATSNLPVEVQAVDVEVVEAIIAVVARLFHAENGQCRHLDEVTGEQCTARKWKVGARKCMSHLRNRPSVAKQVEILFRTLQGHGTCSGNYAWKETDDGTLCDDCAEKNALRRERAQM</sequence>